<dbReference type="AlphaFoldDB" id="A0A8X6WPT0"/>
<reference evidence="1" key="1">
    <citation type="submission" date="2020-08" db="EMBL/GenBank/DDBJ databases">
        <title>Multicomponent nature underlies the extraordinary mechanical properties of spider dragline silk.</title>
        <authorList>
            <person name="Kono N."/>
            <person name="Nakamura H."/>
            <person name="Mori M."/>
            <person name="Yoshida Y."/>
            <person name="Ohtoshi R."/>
            <person name="Malay A.D."/>
            <person name="Moran D.A.P."/>
            <person name="Tomita M."/>
            <person name="Numata K."/>
            <person name="Arakawa K."/>
        </authorList>
    </citation>
    <scope>NUCLEOTIDE SEQUENCE</scope>
</reference>
<organism evidence="1 2">
    <name type="scientific">Trichonephila inaurata madagascariensis</name>
    <dbReference type="NCBI Taxonomy" id="2747483"/>
    <lineage>
        <taxon>Eukaryota</taxon>
        <taxon>Metazoa</taxon>
        <taxon>Ecdysozoa</taxon>
        <taxon>Arthropoda</taxon>
        <taxon>Chelicerata</taxon>
        <taxon>Arachnida</taxon>
        <taxon>Araneae</taxon>
        <taxon>Araneomorphae</taxon>
        <taxon>Entelegynae</taxon>
        <taxon>Araneoidea</taxon>
        <taxon>Nephilidae</taxon>
        <taxon>Trichonephila</taxon>
        <taxon>Trichonephila inaurata</taxon>
    </lineage>
</organism>
<keyword evidence="2" id="KW-1185">Reference proteome</keyword>
<accession>A0A8X6WPT0</accession>
<comment type="caution">
    <text evidence="1">The sequence shown here is derived from an EMBL/GenBank/DDBJ whole genome shotgun (WGS) entry which is preliminary data.</text>
</comment>
<dbReference type="EMBL" id="BMAV01000530">
    <property type="protein sequence ID" value="GFY37866.1"/>
    <property type="molecule type" value="Genomic_DNA"/>
</dbReference>
<dbReference type="Proteomes" id="UP000886998">
    <property type="component" value="Unassembled WGS sequence"/>
</dbReference>
<proteinExistence type="predicted"/>
<gene>
    <name evidence="1" type="ORF">TNIN_213161</name>
</gene>
<name>A0A8X6WPT0_9ARAC</name>
<sequence>MVTTTNESPYPFHLRRWDGNIVRGTFPFETLAEPKDFERLHDVSGETGLFVSGLRTGGTRVRGKEPLRAFLVNSRSNPRAGATANVGHMTVWRVGGRRPSTHQSSVFTP</sequence>
<evidence type="ECO:0000313" key="1">
    <source>
        <dbReference type="EMBL" id="GFY37866.1"/>
    </source>
</evidence>
<evidence type="ECO:0000313" key="2">
    <source>
        <dbReference type="Proteomes" id="UP000886998"/>
    </source>
</evidence>
<protein>
    <submittedName>
        <fullName evidence="1">Uncharacterized protein</fullName>
    </submittedName>
</protein>